<evidence type="ECO:0000256" key="7">
    <source>
        <dbReference type="ARBA" id="ARBA00022982"/>
    </source>
</evidence>
<evidence type="ECO:0000256" key="6">
    <source>
        <dbReference type="ARBA" id="ARBA00022967"/>
    </source>
</evidence>
<keyword evidence="2 10" id="KW-0597">Phosphoprotein</keyword>
<keyword evidence="8 10" id="KW-1133">Transmembrane helix</keyword>
<keyword evidence="10" id="KW-0997">Cell inner membrane</keyword>
<feature type="transmembrane region" description="Helical" evidence="10">
    <location>
        <begin position="74"/>
        <end position="91"/>
    </location>
</feature>
<dbReference type="RefSeq" id="WP_104506778.1">
    <property type="nucleotide sequence ID" value="NZ_JACIGC010000005.1"/>
</dbReference>
<comment type="cofactor">
    <cofactor evidence="10">
        <name>FMN</name>
        <dbReference type="ChEBI" id="CHEBI:58210"/>
    </cofactor>
</comment>
<dbReference type="EC" id="7.-.-.-" evidence="10"/>
<dbReference type="AlphaFoldDB" id="A0A2S6ND33"/>
<evidence type="ECO:0000256" key="5">
    <source>
        <dbReference type="ARBA" id="ARBA00022692"/>
    </source>
</evidence>
<evidence type="ECO:0000313" key="11">
    <source>
        <dbReference type="EMBL" id="PPQ32545.1"/>
    </source>
</evidence>
<dbReference type="GO" id="GO:0022900">
    <property type="term" value="P:electron transport chain"/>
    <property type="evidence" value="ECO:0007669"/>
    <property type="project" value="UniProtKB-UniRule"/>
</dbReference>
<evidence type="ECO:0000256" key="2">
    <source>
        <dbReference type="ARBA" id="ARBA00022553"/>
    </source>
</evidence>
<gene>
    <name evidence="10" type="primary">rnfD</name>
    <name evidence="11" type="ORF">CCR94_05015</name>
</gene>
<evidence type="ECO:0000256" key="9">
    <source>
        <dbReference type="ARBA" id="ARBA00023136"/>
    </source>
</evidence>
<proteinExistence type="inferred from homology"/>
<accession>A0A2S6ND33</accession>
<evidence type="ECO:0000256" key="4">
    <source>
        <dbReference type="ARBA" id="ARBA00022643"/>
    </source>
</evidence>
<feature type="transmembrane region" description="Helical" evidence="10">
    <location>
        <begin position="290"/>
        <end position="308"/>
    </location>
</feature>
<feature type="transmembrane region" description="Helical" evidence="10">
    <location>
        <begin position="232"/>
        <end position="250"/>
    </location>
</feature>
<keyword evidence="10" id="KW-1003">Cell membrane</keyword>
<keyword evidence="12" id="KW-1185">Reference proteome</keyword>
<keyword evidence="6 10" id="KW-1278">Translocase</keyword>
<keyword evidence="4 10" id="KW-0288">FMN</keyword>
<feature type="transmembrane region" description="Helical" evidence="10">
    <location>
        <begin position="262"/>
        <end position="278"/>
    </location>
</feature>
<name>A0A2S6ND33_9HYPH</name>
<dbReference type="GO" id="GO:0005886">
    <property type="term" value="C:plasma membrane"/>
    <property type="evidence" value="ECO:0007669"/>
    <property type="project" value="UniProtKB-SubCell"/>
</dbReference>
<evidence type="ECO:0000256" key="1">
    <source>
        <dbReference type="ARBA" id="ARBA00022448"/>
    </source>
</evidence>
<dbReference type="GO" id="GO:0055085">
    <property type="term" value="P:transmembrane transport"/>
    <property type="evidence" value="ECO:0007669"/>
    <property type="project" value="InterPro"/>
</dbReference>
<dbReference type="PANTHER" id="PTHR30578:SF0">
    <property type="entry name" value="ION-TRANSLOCATING OXIDOREDUCTASE COMPLEX SUBUNIT D"/>
    <property type="match status" value="1"/>
</dbReference>
<sequence>MTVEIRSAPHIKDDNGVVKIMRNVVWSLLPICGFYVWQYGLSALASLVVVTASCLAAEEFFLRLGRQSGDLGDWSATITGLLLALTLPAGFPLWMGAVAGFVAIGLGKAIFGGIGHNLFNPALVGRGFVQAAFPTAIATYTPSFLPARFSEFIPSSLALPFMTPADTATWVAGLNIDGVSGATPLARWKFEGVIASNWDLLTSISGHLAVGPSPLLILLCGAYLALRGYLDWRIPAAVLGSAALLAAALYPLNPEHYPEPGFVLFSGGLMLGAVYMATDMVTSPVTPLGMWLYGVLIGALTVVIRYSGGLPEGVMYAILIGNAATPMIERITQPKAFGTAPTKETRA</sequence>
<protein>
    <recommendedName>
        <fullName evidence="10">Ion-translocating oxidoreductase complex subunit D</fullName>
        <ecNumber evidence="10">7.-.-.-</ecNumber>
    </recommendedName>
    <alternativeName>
        <fullName evidence="10">Rnf electron transport complex subunit D</fullName>
    </alternativeName>
</protein>
<dbReference type="OrthoDB" id="9776359at2"/>
<keyword evidence="7 10" id="KW-0249">Electron transport</keyword>
<comment type="subunit">
    <text evidence="10">The complex is composed of six subunits: RnfA, RnfB, RnfC, RnfD, RnfE and RnfG.</text>
</comment>
<comment type="subcellular location">
    <subcellularLocation>
        <location evidence="10">Cell inner membrane</location>
        <topology evidence="10">Multi-pass membrane protein</topology>
    </subcellularLocation>
</comment>
<comment type="caution">
    <text evidence="11">The sequence shown here is derived from an EMBL/GenBank/DDBJ whole genome shotgun (WGS) entry which is preliminary data.</text>
</comment>
<dbReference type="Proteomes" id="UP000239089">
    <property type="component" value="Unassembled WGS sequence"/>
</dbReference>
<feature type="transmembrane region" description="Helical" evidence="10">
    <location>
        <begin position="208"/>
        <end position="226"/>
    </location>
</feature>
<organism evidence="11 12">
    <name type="scientific">Rhodoblastus sphagnicola</name>
    <dbReference type="NCBI Taxonomy" id="333368"/>
    <lineage>
        <taxon>Bacteria</taxon>
        <taxon>Pseudomonadati</taxon>
        <taxon>Pseudomonadota</taxon>
        <taxon>Alphaproteobacteria</taxon>
        <taxon>Hyphomicrobiales</taxon>
        <taxon>Rhodoblastaceae</taxon>
        <taxon>Rhodoblastus</taxon>
    </lineage>
</organism>
<keyword evidence="3 10" id="KW-0285">Flavoprotein</keyword>
<feature type="modified residue" description="FMN phosphoryl threonine" evidence="10">
    <location>
        <position position="183"/>
    </location>
</feature>
<evidence type="ECO:0000256" key="8">
    <source>
        <dbReference type="ARBA" id="ARBA00022989"/>
    </source>
</evidence>
<evidence type="ECO:0000313" key="12">
    <source>
        <dbReference type="Proteomes" id="UP000239089"/>
    </source>
</evidence>
<dbReference type="InterPro" id="IPR011303">
    <property type="entry name" value="RnfD_bac"/>
</dbReference>
<dbReference type="EMBL" id="NHSJ01000038">
    <property type="protein sequence ID" value="PPQ32545.1"/>
    <property type="molecule type" value="Genomic_DNA"/>
</dbReference>
<comment type="similarity">
    <text evidence="10">Belongs to the NqrB/RnfD family.</text>
</comment>
<reference evidence="11 12" key="1">
    <citation type="journal article" date="2018" name="Arch. Microbiol.">
        <title>New insights into the metabolic potential of the phototrophic purple bacterium Rhodopila globiformis DSM 161(T) from its draft genome sequence and evidence for a vanadium-dependent nitrogenase.</title>
        <authorList>
            <person name="Imhoff J.F."/>
            <person name="Rahn T."/>
            <person name="Kunzel S."/>
            <person name="Neulinger S.C."/>
        </authorList>
    </citation>
    <scope>NUCLEOTIDE SEQUENCE [LARGE SCALE GENOMIC DNA]</scope>
    <source>
        <strain evidence="11 12">DSM 16996</strain>
    </source>
</reference>
<keyword evidence="9 10" id="KW-0472">Membrane</keyword>
<keyword evidence="1 10" id="KW-0813">Transport</keyword>
<feature type="transmembrane region" description="Helical" evidence="10">
    <location>
        <begin position="43"/>
        <end position="62"/>
    </location>
</feature>
<dbReference type="NCBIfam" id="TIGR01946">
    <property type="entry name" value="rnfD"/>
    <property type="match status" value="1"/>
</dbReference>
<feature type="transmembrane region" description="Helical" evidence="10">
    <location>
        <begin position="97"/>
        <end position="119"/>
    </location>
</feature>
<keyword evidence="5 10" id="KW-0812">Transmembrane</keyword>
<dbReference type="HAMAP" id="MF_00462">
    <property type="entry name" value="RsxD_RnfD"/>
    <property type="match status" value="1"/>
</dbReference>
<evidence type="ECO:0000256" key="10">
    <source>
        <dbReference type="HAMAP-Rule" id="MF_00462"/>
    </source>
</evidence>
<dbReference type="InterPro" id="IPR004338">
    <property type="entry name" value="NqrB/RnfD"/>
</dbReference>
<dbReference type="PANTHER" id="PTHR30578">
    <property type="entry name" value="ELECTRON TRANSPORT COMPLEX PROTEIN RNFD"/>
    <property type="match status" value="1"/>
</dbReference>
<dbReference type="Pfam" id="PF03116">
    <property type="entry name" value="NQR2_RnfD_RnfE"/>
    <property type="match status" value="1"/>
</dbReference>
<comment type="function">
    <text evidence="10">Part of a membrane-bound complex that couples electron transfer with translocation of ions across the membrane.</text>
</comment>
<feature type="transmembrane region" description="Helical" evidence="10">
    <location>
        <begin position="20"/>
        <end position="37"/>
    </location>
</feature>
<evidence type="ECO:0000256" key="3">
    <source>
        <dbReference type="ARBA" id="ARBA00022630"/>
    </source>
</evidence>